<evidence type="ECO:0000313" key="1">
    <source>
        <dbReference type="EMBL" id="PRQ28915.1"/>
    </source>
</evidence>
<comment type="caution">
    <text evidence="1">The sequence shown here is derived from an EMBL/GenBank/DDBJ whole genome shotgun (WGS) entry which is preliminary data.</text>
</comment>
<reference evidence="1 2" key="1">
    <citation type="journal article" date="2018" name="Nat. Genet.">
        <title>The Rosa genome provides new insights in the design of modern roses.</title>
        <authorList>
            <person name="Bendahmane M."/>
        </authorList>
    </citation>
    <scope>NUCLEOTIDE SEQUENCE [LARGE SCALE GENOMIC DNA]</scope>
    <source>
        <strain evidence="2">cv. Old Blush</strain>
    </source>
</reference>
<proteinExistence type="predicted"/>
<dbReference type="PANTHER" id="PTHR47186:SF30">
    <property type="entry name" value="EF-HAND DOMAIN-CONTAINING PROTEIN"/>
    <property type="match status" value="1"/>
</dbReference>
<dbReference type="SUPFAM" id="SSF52058">
    <property type="entry name" value="L domain-like"/>
    <property type="match status" value="1"/>
</dbReference>
<dbReference type="Gene3D" id="3.80.10.10">
    <property type="entry name" value="Ribonuclease Inhibitor"/>
    <property type="match status" value="1"/>
</dbReference>
<accession>A0A2P6Q412</accession>
<name>A0A2P6Q412_ROSCH</name>
<dbReference type="Gramene" id="PRQ28915">
    <property type="protein sequence ID" value="PRQ28915"/>
    <property type="gene ID" value="RchiOBHm_Chr5g0008161"/>
</dbReference>
<gene>
    <name evidence="1" type="ORF">RchiOBHm_Chr5g0008161</name>
</gene>
<dbReference type="AlphaFoldDB" id="A0A2P6Q412"/>
<dbReference type="OMA" id="WPENCEV"/>
<dbReference type="InterPro" id="IPR032675">
    <property type="entry name" value="LRR_dom_sf"/>
</dbReference>
<protein>
    <submittedName>
        <fullName evidence="1">Putative leucine-rich repeat domain, L domain-containing protein</fullName>
    </submittedName>
</protein>
<dbReference type="Proteomes" id="UP000238479">
    <property type="component" value="Chromosome 5"/>
</dbReference>
<dbReference type="STRING" id="74649.A0A2P6Q412"/>
<organism evidence="1 2">
    <name type="scientific">Rosa chinensis</name>
    <name type="common">China rose</name>
    <dbReference type="NCBI Taxonomy" id="74649"/>
    <lineage>
        <taxon>Eukaryota</taxon>
        <taxon>Viridiplantae</taxon>
        <taxon>Streptophyta</taxon>
        <taxon>Embryophyta</taxon>
        <taxon>Tracheophyta</taxon>
        <taxon>Spermatophyta</taxon>
        <taxon>Magnoliopsida</taxon>
        <taxon>eudicotyledons</taxon>
        <taxon>Gunneridae</taxon>
        <taxon>Pentapetalae</taxon>
        <taxon>rosids</taxon>
        <taxon>fabids</taxon>
        <taxon>Rosales</taxon>
        <taxon>Rosaceae</taxon>
        <taxon>Rosoideae</taxon>
        <taxon>Rosoideae incertae sedis</taxon>
        <taxon>Rosa</taxon>
    </lineage>
</organism>
<dbReference type="EMBL" id="PDCK01000043">
    <property type="protein sequence ID" value="PRQ28915.1"/>
    <property type="molecule type" value="Genomic_DNA"/>
</dbReference>
<evidence type="ECO:0000313" key="2">
    <source>
        <dbReference type="Proteomes" id="UP000238479"/>
    </source>
</evidence>
<sequence length="191" mass="21753">MLSLQNLRSLSLDSWDERELLPPLGKLPFLEELSVSYMEKVKTVGDEFLGITGTQTSSSSSSSSSVLFPKLKQLTFHGMWEWKQWEGVGGRTENGGDEITIMPCLVSLRIEYCRQLMNLPLFLQKTPVRNVEIRKCRRSIRMPVWPENCEVEIFQDEEDPVIPDVSESDETEIESDEEITTTSCGWKALCG</sequence>
<keyword evidence="2" id="KW-1185">Reference proteome</keyword>
<dbReference type="PANTHER" id="PTHR47186">
    <property type="entry name" value="LEUCINE-RICH REPEAT-CONTAINING PROTEIN 57"/>
    <property type="match status" value="1"/>
</dbReference>